<comment type="similarity">
    <text evidence="1">Belongs to the sirtuin family. Class I subfamily.</text>
</comment>
<dbReference type="STRING" id="284811.Q750R0"/>
<reference evidence="8 9" key="1">
    <citation type="journal article" date="2004" name="Science">
        <title>The Ashbya gossypii genome as a tool for mapping the ancient Saccharomyces cerevisiae genome.</title>
        <authorList>
            <person name="Dietrich F.S."/>
            <person name="Voegeli S."/>
            <person name="Brachat S."/>
            <person name="Lerch A."/>
            <person name="Gates K."/>
            <person name="Steiner S."/>
            <person name="Mohr C."/>
            <person name="Pohlmann R."/>
            <person name="Luedi P."/>
            <person name="Choi S."/>
            <person name="Wing R.A."/>
            <person name="Flavier A."/>
            <person name="Gaffney T.D."/>
            <person name="Philippsen P."/>
        </authorList>
    </citation>
    <scope>NUCLEOTIDE SEQUENCE [LARGE SCALE GENOMIC DNA]</scope>
    <source>
        <strain evidence="9">ATCC 10895 / CBS 109.51 / FGSC 9923 / NRRL Y-1056</strain>
    </source>
</reference>
<feature type="binding site" evidence="5">
    <location>
        <position position="262"/>
    </location>
    <ligand>
        <name>Zn(2+)</name>
        <dbReference type="ChEBI" id="CHEBI:29105"/>
    </ligand>
</feature>
<dbReference type="Proteomes" id="UP000000591">
    <property type="component" value="Chromosome VII"/>
</dbReference>
<dbReference type="GO" id="GO:0000122">
    <property type="term" value="P:negative regulation of transcription by RNA polymerase II"/>
    <property type="evidence" value="ECO:0000318"/>
    <property type="project" value="GO_Central"/>
</dbReference>
<keyword evidence="4" id="KW-0520">NAD</keyword>
<dbReference type="InterPro" id="IPR050134">
    <property type="entry name" value="NAD-dep_sirtuin_deacylases"/>
</dbReference>
<feature type="domain" description="Deacetylase sirtuin-type" evidence="7">
    <location>
        <begin position="112"/>
        <end position="414"/>
    </location>
</feature>
<dbReference type="OMA" id="QLHGSIN"/>
<organism evidence="8 9">
    <name type="scientific">Eremothecium gossypii (strain ATCC 10895 / CBS 109.51 / FGSC 9923 / NRRL Y-1056)</name>
    <name type="common">Yeast</name>
    <name type="synonym">Ashbya gossypii</name>
    <dbReference type="NCBI Taxonomy" id="284811"/>
    <lineage>
        <taxon>Eukaryota</taxon>
        <taxon>Fungi</taxon>
        <taxon>Dikarya</taxon>
        <taxon>Ascomycota</taxon>
        <taxon>Saccharomycotina</taxon>
        <taxon>Saccharomycetes</taxon>
        <taxon>Saccharomycetales</taxon>
        <taxon>Saccharomycetaceae</taxon>
        <taxon>Eremothecium</taxon>
    </lineage>
</organism>
<feature type="binding site" evidence="5">
    <location>
        <position position="294"/>
    </location>
    <ligand>
        <name>Zn(2+)</name>
        <dbReference type="ChEBI" id="CHEBI:29105"/>
    </ligand>
</feature>
<dbReference type="SUPFAM" id="SSF52467">
    <property type="entry name" value="DHS-like NAD/FAD-binding domain"/>
    <property type="match status" value="1"/>
</dbReference>
<dbReference type="InParanoid" id="Q750R0"/>
<dbReference type="FunCoup" id="Q750R0">
    <property type="interactions" value="84"/>
</dbReference>
<dbReference type="GO" id="GO:0140861">
    <property type="term" value="P:DNA repair-dependent chromatin remodeling"/>
    <property type="evidence" value="ECO:0000318"/>
    <property type="project" value="GO_Central"/>
</dbReference>
<dbReference type="KEGG" id="ago:AGOS_AGL118W"/>
<dbReference type="RefSeq" id="NP_986549.1">
    <property type="nucleotide sequence ID" value="NM_211611.1"/>
</dbReference>
<dbReference type="Gene3D" id="3.40.50.1220">
    <property type="entry name" value="TPP-binding domain"/>
    <property type="match status" value="1"/>
</dbReference>
<dbReference type="PANTHER" id="PTHR11085:SF15">
    <property type="entry name" value="NAD-DEPENDENT HISTONE DEACETYLASE HST4"/>
    <property type="match status" value="1"/>
</dbReference>
<evidence type="ECO:0000256" key="5">
    <source>
        <dbReference type="PROSITE-ProRule" id="PRU00236"/>
    </source>
</evidence>
<dbReference type="eggNOG" id="KOG2684">
    <property type="taxonomic scope" value="Eukaryota"/>
</dbReference>
<dbReference type="InterPro" id="IPR003000">
    <property type="entry name" value="Sirtuin"/>
</dbReference>
<evidence type="ECO:0000313" key="9">
    <source>
        <dbReference type="Proteomes" id="UP000000591"/>
    </source>
</evidence>
<keyword evidence="5" id="KW-0479">Metal-binding</keyword>
<dbReference type="InterPro" id="IPR026590">
    <property type="entry name" value="Ssirtuin_cat_dom"/>
</dbReference>
<evidence type="ECO:0000256" key="6">
    <source>
        <dbReference type="SAM" id="MobiDB-lite"/>
    </source>
</evidence>
<dbReference type="PANTHER" id="PTHR11085">
    <property type="entry name" value="NAD-DEPENDENT PROTEIN DEACYLASE SIRTUIN-5, MITOCHONDRIAL-RELATED"/>
    <property type="match status" value="1"/>
</dbReference>
<evidence type="ECO:0000259" key="7">
    <source>
        <dbReference type="PROSITE" id="PS50305"/>
    </source>
</evidence>
<dbReference type="Gene3D" id="3.30.1600.10">
    <property type="entry name" value="SIR2/SIRT2 'Small Domain"/>
    <property type="match status" value="1"/>
</dbReference>
<keyword evidence="9" id="KW-1185">Reference proteome</keyword>
<dbReference type="GO" id="GO:0070403">
    <property type="term" value="F:NAD+ binding"/>
    <property type="evidence" value="ECO:0007669"/>
    <property type="project" value="InterPro"/>
</dbReference>
<keyword evidence="5" id="KW-0862">Zinc</keyword>
<gene>
    <name evidence="8" type="ORF">AGOS_AGL118W</name>
</gene>
<dbReference type="InterPro" id="IPR026591">
    <property type="entry name" value="Sirtuin_cat_small_dom_sf"/>
</dbReference>
<dbReference type="AlphaFoldDB" id="Q750R0"/>
<accession>Q750R0</accession>
<dbReference type="GO" id="GO:0000183">
    <property type="term" value="P:rDNA heterochromatin formation"/>
    <property type="evidence" value="ECO:0000318"/>
    <property type="project" value="GO_Central"/>
</dbReference>
<dbReference type="GO" id="GO:0031508">
    <property type="term" value="P:pericentric heterochromatin formation"/>
    <property type="evidence" value="ECO:0000318"/>
    <property type="project" value="GO_Central"/>
</dbReference>
<dbReference type="PROSITE" id="PS50305">
    <property type="entry name" value="SIRTUIN"/>
    <property type="match status" value="1"/>
</dbReference>
<dbReference type="OrthoDB" id="2919105at2759"/>
<dbReference type="EMBL" id="AE016820">
    <property type="protein sequence ID" value="AAS54373.1"/>
    <property type="molecule type" value="Genomic_DNA"/>
</dbReference>
<dbReference type="InterPro" id="IPR029035">
    <property type="entry name" value="DHS-like_NAD/FAD-binding_dom"/>
</dbReference>
<keyword evidence="2" id="KW-0678">Repressor</keyword>
<dbReference type="GO" id="GO:0017136">
    <property type="term" value="F:histone deacetylase activity, NAD-dependent"/>
    <property type="evidence" value="ECO:0000318"/>
    <property type="project" value="GO_Central"/>
</dbReference>
<feature type="binding site" evidence="5">
    <location>
        <position position="265"/>
    </location>
    <ligand>
        <name>Zn(2+)</name>
        <dbReference type="ChEBI" id="CHEBI:29105"/>
    </ligand>
</feature>
<dbReference type="GeneID" id="4622848"/>
<reference evidence="9" key="2">
    <citation type="journal article" date="2013" name="G3 (Bethesda)">
        <title>Genomes of Ashbya fungi isolated from insects reveal four mating-type loci, numerous translocations, lack of transposons, and distinct gene duplications.</title>
        <authorList>
            <person name="Dietrich F.S."/>
            <person name="Voegeli S."/>
            <person name="Kuo S."/>
            <person name="Philippsen P."/>
        </authorList>
    </citation>
    <scope>GENOME REANNOTATION</scope>
    <source>
        <strain evidence="9">ATCC 10895 / CBS 109.51 / FGSC 9923 / NRRL Y-1056</strain>
    </source>
</reference>
<evidence type="ECO:0000256" key="2">
    <source>
        <dbReference type="ARBA" id="ARBA00022491"/>
    </source>
</evidence>
<dbReference type="GO" id="GO:0005634">
    <property type="term" value="C:nucleus"/>
    <property type="evidence" value="ECO:0000318"/>
    <property type="project" value="GO_Central"/>
</dbReference>
<dbReference type="GO" id="GO:0031509">
    <property type="term" value="P:subtelomeric heterochromatin formation"/>
    <property type="evidence" value="ECO:0000318"/>
    <property type="project" value="GO_Central"/>
</dbReference>
<dbReference type="GO" id="GO:0046872">
    <property type="term" value="F:metal ion binding"/>
    <property type="evidence" value="ECO:0007669"/>
    <property type="project" value="UniProtKB-KW"/>
</dbReference>
<evidence type="ECO:0000256" key="1">
    <source>
        <dbReference type="ARBA" id="ARBA00006924"/>
    </source>
</evidence>
<evidence type="ECO:0000256" key="3">
    <source>
        <dbReference type="ARBA" id="ARBA00022679"/>
    </source>
</evidence>
<protein>
    <submittedName>
        <fullName evidence="8">AGL118Wp</fullName>
    </submittedName>
</protein>
<sequence>MSATRHAAGQPRVQQAAEVCGTCGMTEATGGIGVKRYRSPMKVKLPITPPSSVKKKQTEACDSGPSVSEEVTPKELLPALRKARAPVRRKPRLTYRPATNSVFQLAHYVSDPELVSARDADFIRYALQHSRDIVVVTGAGISVAAGIPDFRSSDGLFATLRGGKVKSGKHLFDFNHVYSSDDMSMQFNRMIVDIHGKSQRFEPTEFHRLLDGLAQQGRVRRIYTQNIDCLENKLANISSLQTGPKQVPKTIQLHGSINHMCCNKCRKIYDMDPTLFKCGDNDTTGDVIPVCPECEELEAVRRIAGKREQGVGKLRPYIVLYNEVHPEGEKVGEIVAKDLRLKCDCLIIVGTSLQIPGVKTICRQFCQAVRARKGIVLWVNKELPTQAIQDFLGGMDLIIVGDCQDLTTLAPSFN</sequence>
<feature type="region of interest" description="Disordered" evidence="6">
    <location>
        <begin position="46"/>
        <end position="71"/>
    </location>
</feature>
<dbReference type="GO" id="GO:0000781">
    <property type="term" value="C:chromosome, telomeric region"/>
    <property type="evidence" value="ECO:0007669"/>
    <property type="project" value="GOC"/>
</dbReference>
<dbReference type="Pfam" id="PF02146">
    <property type="entry name" value="SIR2"/>
    <property type="match status" value="1"/>
</dbReference>
<evidence type="ECO:0000313" key="8">
    <source>
        <dbReference type="EMBL" id="AAS54373.1"/>
    </source>
</evidence>
<proteinExistence type="inferred from homology"/>
<feature type="active site" description="Proton acceptor" evidence="5">
    <location>
        <position position="254"/>
    </location>
</feature>
<name>Q750R0_EREGS</name>
<dbReference type="GO" id="GO:0031934">
    <property type="term" value="C:mating-type region heterochromatin"/>
    <property type="evidence" value="ECO:0000318"/>
    <property type="project" value="GO_Central"/>
</dbReference>
<dbReference type="HOGENOM" id="CLU_021544_1_2_1"/>
<keyword evidence="3" id="KW-0808">Transferase</keyword>
<feature type="binding site" evidence="5">
    <location>
        <position position="291"/>
    </location>
    <ligand>
        <name>Zn(2+)</name>
        <dbReference type="ChEBI" id="CHEBI:29105"/>
    </ligand>
</feature>
<evidence type="ECO:0000256" key="4">
    <source>
        <dbReference type="ARBA" id="ARBA00023027"/>
    </source>
</evidence>